<dbReference type="Gene3D" id="3.30.1440.10">
    <property type="match status" value="1"/>
</dbReference>
<dbReference type="PIRSF" id="PIRSF002161">
    <property type="entry name" value="Ribosomal_L5"/>
    <property type="match status" value="1"/>
</dbReference>
<dbReference type="GO" id="GO:1990904">
    <property type="term" value="C:ribonucleoprotein complex"/>
    <property type="evidence" value="ECO:0007669"/>
    <property type="project" value="UniProtKB-KW"/>
</dbReference>
<keyword evidence="3 6" id="KW-0687">Ribonucleoprotein</keyword>
<evidence type="ECO:0000256" key="6">
    <source>
        <dbReference type="HAMAP-Rule" id="MF_01333"/>
    </source>
</evidence>
<dbReference type="Pfam" id="PF00281">
    <property type="entry name" value="Ribosomal_L5"/>
    <property type="match status" value="1"/>
</dbReference>
<evidence type="ECO:0000259" key="8">
    <source>
        <dbReference type="Pfam" id="PF00281"/>
    </source>
</evidence>
<protein>
    <recommendedName>
        <fullName evidence="4 6">Large ribosomal subunit protein uL5</fullName>
    </recommendedName>
</protein>
<dbReference type="NCBIfam" id="NF000585">
    <property type="entry name" value="PRK00010.1"/>
    <property type="match status" value="1"/>
</dbReference>
<dbReference type="GO" id="GO:0006412">
    <property type="term" value="P:translation"/>
    <property type="evidence" value="ECO:0007669"/>
    <property type="project" value="UniProtKB-UniRule"/>
</dbReference>
<dbReference type="GO" id="GO:0005840">
    <property type="term" value="C:ribosome"/>
    <property type="evidence" value="ECO:0007669"/>
    <property type="project" value="UniProtKB-KW"/>
</dbReference>
<name>A0AA48L0N2_9FIRM</name>
<dbReference type="GO" id="GO:0019843">
    <property type="term" value="F:rRNA binding"/>
    <property type="evidence" value="ECO:0007669"/>
    <property type="project" value="UniProtKB-UniRule"/>
</dbReference>
<evidence type="ECO:0000256" key="4">
    <source>
        <dbReference type="ARBA" id="ARBA00035245"/>
    </source>
</evidence>
<gene>
    <name evidence="6" type="primary">rplE</name>
    <name evidence="10" type="ORF">CfP315_0108</name>
</gene>
<keyword evidence="6" id="KW-0820">tRNA-binding</keyword>
<dbReference type="KEGG" id="ips:CfP315_0108"/>
<dbReference type="HAMAP" id="MF_01333_B">
    <property type="entry name" value="Ribosomal_uL5_B"/>
    <property type="match status" value="1"/>
</dbReference>
<dbReference type="InterPro" id="IPR002132">
    <property type="entry name" value="Ribosomal_uL5"/>
</dbReference>
<dbReference type="GO" id="GO:0003735">
    <property type="term" value="F:structural constituent of ribosome"/>
    <property type="evidence" value="ECO:0007669"/>
    <property type="project" value="InterPro"/>
</dbReference>
<dbReference type="AlphaFoldDB" id="A0AA48L0N2"/>
<dbReference type="InterPro" id="IPR031310">
    <property type="entry name" value="Ribosomal_uL5_N"/>
</dbReference>
<keyword evidence="6" id="KW-0699">rRNA-binding</keyword>
<dbReference type="PANTHER" id="PTHR11994">
    <property type="entry name" value="60S RIBOSOMAL PROTEIN L11-RELATED"/>
    <property type="match status" value="1"/>
</dbReference>
<dbReference type="SUPFAM" id="SSF55282">
    <property type="entry name" value="RL5-like"/>
    <property type="match status" value="1"/>
</dbReference>
<reference evidence="10" key="1">
    <citation type="journal article" date="2023" name="ISME J.">
        <title>Emergence of putative energy parasites within Clostridia revealed by genome analysis of a novel endosymbiotic clade.</title>
        <authorList>
            <person name="Takahashi K."/>
            <person name="Kuwahara H."/>
            <person name="Horikawa Y."/>
            <person name="Izawa K."/>
            <person name="Kato D."/>
            <person name="Inagaki T."/>
            <person name="Yuki M."/>
            <person name="Ohkuma M."/>
            <person name="Hongoh Y."/>
        </authorList>
    </citation>
    <scope>NUCLEOTIDE SEQUENCE</scope>
    <source>
        <strain evidence="10">CfP3-15</strain>
    </source>
</reference>
<dbReference type="InterPro" id="IPR031309">
    <property type="entry name" value="Ribosomal_uL5_C"/>
</dbReference>
<evidence type="ECO:0000256" key="3">
    <source>
        <dbReference type="ARBA" id="ARBA00023274"/>
    </source>
</evidence>
<sequence>MSRLKELYRNEIIPKLSGKFDIKNLMSVPKLEKIIVSVGISEVKDSNKTISSIMDYISLITSQKPVVCLAKKSISNFKIREGMKIGVKVTLRRERMYEFVDRLFNLALPRVRDFRGIDSKSFDGKGNYNMGIKEQLVFPEVEYNKIDKIRGMNICIVTTAKEDGHAKELLTLLGAPFSQ</sequence>
<feature type="domain" description="Large ribosomal subunit protein uL5 N-terminal" evidence="8">
    <location>
        <begin position="24"/>
        <end position="80"/>
    </location>
</feature>
<dbReference type="InterPro" id="IPR020930">
    <property type="entry name" value="Ribosomal_uL5_bac-type"/>
</dbReference>
<comment type="function">
    <text evidence="5">This is one of the proteins that bind and probably mediate the attachment of the 5S RNA into the large ribosomal subunit, where it forms part of the central protuberance. In the 70S ribosome it contacts protein S13 of the 30S subunit (bridge B1b), connecting the 2 subunits; this bridge is implicated in subunit movement. Contacts the P site tRNA; the 5S rRNA and some of its associated proteins might help stabilize positioning of ribosome-bound tRNAs.</text>
</comment>
<accession>A0AA48L0N2</accession>
<dbReference type="GO" id="GO:0000049">
    <property type="term" value="F:tRNA binding"/>
    <property type="evidence" value="ECO:0007669"/>
    <property type="project" value="UniProtKB-UniRule"/>
</dbReference>
<comment type="function">
    <text evidence="6">This is 1 of the proteins that bind and probably mediate the attachment of the 5S RNA into the large ribosomal subunit, where it forms part of the central protuberance. In the 70S ribosome it contacts protein S13 of the 30S subunit (bridge B1b), connecting the 2 subunits; this bridge is implicated in subunit movement. Contacts the P site tRNA; the 5S rRNA and some of its associated proteins might help stabilize positioning of ribosome-bound tRNAs.</text>
</comment>
<dbReference type="Pfam" id="PF00673">
    <property type="entry name" value="Ribosomal_L5_C"/>
    <property type="match status" value="1"/>
</dbReference>
<comment type="similarity">
    <text evidence="1 6 7">Belongs to the universal ribosomal protein uL5 family.</text>
</comment>
<feature type="domain" description="Large ribosomal subunit protein uL5 C-terminal" evidence="9">
    <location>
        <begin position="84"/>
        <end position="177"/>
    </location>
</feature>
<evidence type="ECO:0000256" key="1">
    <source>
        <dbReference type="ARBA" id="ARBA00008553"/>
    </source>
</evidence>
<keyword evidence="2 6" id="KW-0689">Ribosomal protein</keyword>
<organism evidence="10">
    <name type="scientific">Candidatus Improbicoccus pseudotrichonymphae</name>
    <dbReference type="NCBI Taxonomy" id="3033792"/>
    <lineage>
        <taxon>Bacteria</taxon>
        <taxon>Bacillati</taxon>
        <taxon>Bacillota</taxon>
        <taxon>Clostridia</taxon>
        <taxon>Candidatus Improbicoccus</taxon>
    </lineage>
</organism>
<evidence type="ECO:0000256" key="5">
    <source>
        <dbReference type="ARBA" id="ARBA00058604"/>
    </source>
</evidence>
<evidence type="ECO:0000259" key="9">
    <source>
        <dbReference type="Pfam" id="PF00673"/>
    </source>
</evidence>
<dbReference type="EMBL" id="AP027924">
    <property type="protein sequence ID" value="BED91605.1"/>
    <property type="molecule type" value="Genomic_DNA"/>
</dbReference>
<evidence type="ECO:0000313" key="10">
    <source>
        <dbReference type="EMBL" id="BED91605.1"/>
    </source>
</evidence>
<keyword evidence="6" id="KW-0694">RNA-binding</keyword>
<proteinExistence type="inferred from homology"/>
<evidence type="ECO:0000256" key="7">
    <source>
        <dbReference type="RuleBase" id="RU003930"/>
    </source>
</evidence>
<dbReference type="InterPro" id="IPR022803">
    <property type="entry name" value="Ribosomal_uL5_dom_sf"/>
</dbReference>
<evidence type="ECO:0000256" key="2">
    <source>
        <dbReference type="ARBA" id="ARBA00022980"/>
    </source>
</evidence>
<comment type="subunit">
    <text evidence="6">Part of the 50S ribosomal subunit; part of the 5S rRNA/L5/L18/L25 subcomplex. Contacts the 5S rRNA and the P site tRNA. Forms a bridge to the 30S subunit in the 70S ribosome.</text>
</comment>
<dbReference type="Proteomes" id="UP001337580">
    <property type="component" value="Chromosome"/>
</dbReference>
<dbReference type="FunFam" id="3.30.1440.10:FF:000001">
    <property type="entry name" value="50S ribosomal protein L5"/>
    <property type="match status" value="1"/>
</dbReference>